<dbReference type="EMBL" id="QNRR01000017">
    <property type="protein sequence ID" value="RBP36340.1"/>
    <property type="molecule type" value="Genomic_DNA"/>
</dbReference>
<feature type="domain" description="Cytochrome c" evidence="9">
    <location>
        <begin position="34"/>
        <end position="129"/>
    </location>
</feature>
<dbReference type="InterPro" id="IPR011429">
    <property type="entry name" value="Cyt_c_Planctomycete-type"/>
</dbReference>
<dbReference type="InterPro" id="IPR036909">
    <property type="entry name" value="Cyt_c-like_dom_sf"/>
</dbReference>
<dbReference type="PRINTS" id="PR00320">
    <property type="entry name" value="GPROTEINBRPT"/>
</dbReference>
<dbReference type="SUPFAM" id="SSF50978">
    <property type="entry name" value="WD40 repeat-like"/>
    <property type="match status" value="1"/>
</dbReference>
<dbReference type="Pfam" id="PF07635">
    <property type="entry name" value="PSCyt1"/>
    <property type="match status" value="1"/>
</dbReference>
<dbReference type="PANTHER" id="PTHR19848">
    <property type="entry name" value="WD40 REPEAT PROTEIN"/>
    <property type="match status" value="1"/>
</dbReference>
<dbReference type="PANTHER" id="PTHR19848:SF8">
    <property type="entry name" value="F-BOX AND WD REPEAT DOMAIN CONTAINING 7"/>
    <property type="match status" value="1"/>
</dbReference>
<gene>
    <name evidence="10" type="ORF">DES53_11729</name>
</gene>
<dbReference type="Gene3D" id="2.130.10.10">
    <property type="entry name" value="YVTN repeat-like/Quinoprotein amine dehydrogenase"/>
    <property type="match status" value="2"/>
</dbReference>
<evidence type="ECO:0000256" key="8">
    <source>
        <dbReference type="SAM" id="SignalP"/>
    </source>
</evidence>
<evidence type="ECO:0000259" key="9">
    <source>
        <dbReference type="PROSITE" id="PS51007"/>
    </source>
</evidence>
<evidence type="ECO:0000256" key="6">
    <source>
        <dbReference type="PROSITE-ProRule" id="PRU00221"/>
    </source>
</evidence>
<keyword evidence="4" id="KW-0677">Repeat</keyword>
<dbReference type="GO" id="GO:0046872">
    <property type="term" value="F:metal ion binding"/>
    <property type="evidence" value="ECO:0007669"/>
    <property type="project" value="UniProtKB-KW"/>
</dbReference>
<name>A0A366H585_9BACT</name>
<evidence type="ECO:0000313" key="11">
    <source>
        <dbReference type="Proteomes" id="UP000253426"/>
    </source>
</evidence>
<dbReference type="InterPro" id="IPR036322">
    <property type="entry name" value="WD40_repeat_dom_sf"/>
</dbReference>
<dbReference type="PROSITE" id="PS51007">
    <property type="entry name" value="CYTC"/>
    <property type="match status" value="1"/>
</dbReference>
<feature type="signal peptide" evidence="8">
    <location>
        <begin position="1"/>
        <end position="27"/>
    </location>
</feature>
<dbReference type="Pfam" id="PF00400">
    <property type="entry name" value="WD40"/>
    <property type="match status" value="4"/>
</dbReference>
<dbReference type="AlphaFoldDB" id="A0A366H585"/>
<evidence type="ECO:0000256" key="2">
    <source>
        <dbReference type="ARBA" id="ARBA00022617"/>
    </source>
</evidence>
<keyword evidence="3 7" id="KW-0479">Metal-binding</keyword>
<dbReference type="GO" id="GO:0009055">
    <property type="term" value="F:electron transfer activity"/>
    <property type="evidence" value="ECO:0007669"/>
    <property type="project" value="InterPro"/>
</dbReference>
<reference evidence="10 11" key="1">
    <citation type="submission" date="2018-06" db="EMBL/GenBank/DDBJ databases">
        <title>Genomic Encyclopedia of Type Strains, Phase IV (KMG-IV): sequencing the most valuable type-strain genomes for metagenomic binning, comparative biology and taxonomic classification.</title>
        <authorList>
            <person name="Goeker M."/>
        </authorList>
    </citation>
    <scope>NUCLEOTIDE SEQUENCE [LARGE SCALE GENOMIC DNA]</scope>
    <source>
        <strain evidence="10 11">DSM 25532</strain>
    </source>
</reference>
<dbReference type="SUPFAM" id="SSF46626">
    <property type="entry name" value="Cytochrome c"/>
    <property type="match status" value="1"/>
</dbReference>
<dbReference type="CDD" id="cd00200">
    <property type="entry name" value="WD40"/>
    <property type="match status" value="1"/>
</dbReference>
<keyword evidence="2 7" id="KW-0349">Heme</keyword>
<keyword evidence="8" id="KW-0732">Signal</keyword>
<dbReference type="GO" id="GO:0020037">
    <property type="term" value="F:heme binding"/>
    <property type="evidence" value="ECO:0007669"/>
    <property type="project" value="InterPro"/>
</dbReference>
<accession>A0A366H585</accession>
<evidence type="ECO:0000256" key="3">
    <source>
        <dbReference type="ARBA" id="ARBA00022723"/>
    </source>
</evidence>
<dbReference type="Gene3D" id="2.60.120.380">
    <property type="match status" value="2"/>
</dbReference>
<dbReference type="InterPro" id="IPR015943">
    <property type="entry name" value="WD40/YVTN_repeat-like_dom_sf"/>
</dbReference>
<organism evidence="10 11">
    <name type="scientific">Roseimicrobium gellanilyticum</name>
    <dbReference type="NCBI Taxonomy" id="748857"/>
    <lineage>
        <taxon>Bacteria</taxon>
        <taxon>Pseudomonadati</taxon>
        <taxon>Verrucomicrobiota</taxon>
        <taxon>Verrucomicrobiia</taxon>
        <taxon>Verrucomicrobiales</taxon>
        <taxon>Verrucomicrobiaceae</taxon>
        <taxon>Roseimicrobium</taxon>
    </lineage>
</organism>
<dbReference type="InterPro" id="IPR001680">
    <property type="entry name" value="WD40_rpt"/>
</dbReference>
<dbReference type="Proteomes" id="UP000253426">
    <property type="component" value="Unassembled WGS sequence"/>
</dbReference>
<protein>
    <submittedName>
        <fullName evidence="10">WD40 repeat protein</fullName>
    </submittedName>
</protein>
<dbReference type="InterPro" id="IPR019775">
    <property type="entry name" value="WD40_repeat_CS"/>
</dbReference>
<dbReference type="PROSITE" id="PS50294">
    <property type="entry name" value="WD_REPEATS_REGION"/>
    <property type="match status" value="4"/>
</dbReference>
<comment type="caution">
    <text evidence="10">The sequence shown here is derived from an EMBL/GenBank/DDBJ whole genome shotgun (WGS) entry which is preliminary data.</text>
</comment>
<dbReference type="SMART" id="SM00320">
    <property type="entry name" value="WD40"/>
    <property type="match status" value="6"/>
</dbReference>
<feature type="repeat" description="WD" evidence="6">
    <location>
        <begin position="370"/>
        <end position="411"/>
    </location>
</feature>
<feature type="repeat" description="WD" evidence="6">
    <location>
        <begin position="280"/>
        <end position="321"/>
    </location>
</feature>
<evidence type="ECO:0000256" key="7">
    <source>
        <dbReference type="PROSITE-ProRule" id="PRU00433"/>
    </source>
</evidence>
<dbReference type="PROSITE" id="PS00678">
    <property type="entry name" value="WD_REPEATS_1"/>
    <property type="match status" value="3"/>
</dbReference>
<evidence type="ECO:0000256" key="1">
    <source>
        <dbReference type="ARBA" id="ARBA00022574"/>
    </source>
</evidence>
<evidence type="ECO:0000256" key="5">
    <source>
        <dbReference type="ARBA" id="ARBA00023004"/>
    </source>
</evidence>
<keyword evidence="1 6" id="KW-0853">WD repeat</keyword>
<feature type="chain" id="PRO_5016960589" evidence="8">
    <location>
        <begin position="28"/>
        <end position="1235"/>
    </location>
</feature>
<feature type="repeat" description="WD" evidence="6">
    <location>
        <begin position="332"/>
        <end position="363"/>
    </location>
</feature>
<dbReference type="InterPro" id="IPR009056">
    <property type="entry name" value="Cyt_c-like_dom"/>
</dbReference>
<dbReference type="InterPro" id="IPR020472">
    <property type="entry name" value="WD40_PAC1"/>
</dbReference>
<evidence type="ECO:0000313" key="10">
    <source>
        <dbReference type="EMBL" id="RBP36340.1"/>
    </source>
</evidence>
<sequence>MMHLIKHRATAPLALLTACASTAHIHAASVPPVDFDAKIAPLFQEHCVDCHAADDPDGEFALDTFTALMKGGKGGKAIVPGNAQESLLVKFLEGRSGVEGKNQFMPPGKKEHLKPEEIAIIRQWIDGGALPPAAPAKPADVLSKLPKIAAKPGLKNAIQTLAYSPKSKTLAAGMFGTVHLLNPQTREVARKLDGVAGKVNALVFSADGTQLFAAAGDAGINGVAYQWKVSDGSLVRKFEGHTDAIYGLALSPDGQTLVTGSYDQKIKLWDLSSGAETATLTGHNGAVFGLSYRPDGKVLASVSADRTVKLWEMPSGKRLDTFSQPLKEQTVVSFSPDGKTVVAGGVDNRIRLWNVSARALEGTNKLQQTRYAHESGLLSLTFAADGKTIFTSAADRGVKIWNAADLKELHLLEKQPDWSPGLAVLETGKLVVGRLDGTLALYDAVTGEPEAKPAPKQVAKAKAAPKAMAPAKPELVRMEPRGVQSGATTRIKITGKGLKELKAVKLAHGDMKAAIVSVNPAGTMAEVDITTGKAVPRTQVNVSLVTPGGESAPMKLVVDYLPQTMVTKSAEPLMLQQLPTNVWGTLTDIGQVDGMRFTAKRGQTMVLDMAARRIESKATSPRVEVVNAQGKLLAANNGLDSGSDPFVAFTVPADGEYTVHVRQITLDGSADHFYRLSIGELPYVTGWWPLSVPAGTKGKIHLVGHNIPADTTIEADATDTKGMDTISLPLDSENYRSRVSMTVAVSKMSEQIEAEPNDTLEKAQPITGNMSVNGRLMSAAGPDEADADHYRIEAEKGQEFIIETRASMLGSPADTKVEVLNAKGDAVPMMTLQATKDSWITLRSEDANDPAVRLGQFSELDLNDYMYFNGEVLKVFRLARGPDADTIYYAAGGKRRAYFNTSPAAHGLDDYCYAVQPYKPGAKLVPNGLPVFELYYANDDDGERELGRDSRLRFVAPEKGVYFLRVSDTRSWSGDRFAYRLIVRPVVHSYAAKLRGPAMMNVPSGTGVQFAVTANRKDGWDGDVRVDISGVPAGFYVSNPLIIEAGHLEAGGSVFAYPTTAMGEHDFSKVKVTATAMVDGKEVKEDLGAFPKVSVTAAPKRALFMEPDLAGNPAGDGKNAPAKPYEVTINPGSTVSVWLRVDRRGDDALLGLDVENLPHGVIVDNIGLNGVQIRAGENVREITLACAKWVPEHDRLCHMLVGNARNDAVKTDGSQTSLPVLLKIRKPAPVAANAP</sequence>
<keyword evidence="11" id="KW-1185">Reference proteome</keyword>
<dbReference type="RefSeq" id="WP_245958289.1">
    <property type="nucleotide sequence ID" value="NZ_QNRR01000017.1"/>
</dbReference>
<proteinExistence type="predicted"/>
<dbReference type="PROSITE" id="PS50082">
    <property type="entry name" value="WD_REPEATS_2"/>
    <property type="match status" value="4"/>
</dbReference>
<evidence type="ECO:0000256" key="4">
    <source>
        <dbReference type="ARBA" id="ARBA00022737"/>
    </source>
</evidence>
<keyword evidence="5 7" id="KW-0408">Iron</keyword>
<dbReference type="PROSITE" id="PS51257">
    <property type="entry name" value="PROKAR_LIPOPROTEIN"/>
    <property type="match status" value="1"/>
</dbReference>
<feature type="repeat" description="WD" evidence="6">
    <location>
        <begin position="238"/>
        <end position="279"/>
    </location>
</feature>